<feature type="domain" description="CCHC-type" evidence="1">
    <location>
        <begin position="412"/>
        <end position="430"/>
    </location>
</feature>
<proteinExistence type="predicted"/>
<keyword evidence="3" id="KW-1185">Reference proteome</keyword>
<reference evidence="2 3" key="1">
    <citation type="journal article" date="2019" name="Sci. Rep.">
        <title>Orb-weaving spider Araneus ventricosus genome elucidates the spidroin gene catalogue.</title>
        <authorList>
            <person name="Kono N."/>
            <person name="Nakamura H."/>
            <person name="Ohtoshi R."/>
            <person name="Moran D.A.P."/>
            <person name="Shinohara A."/>
            <person name="Yoshida Y."/>
            <person name="Fujiwara M."/>
            <person name="Mori M."/>
            <person name="Tomita M."/>
            <person name="Arakawa K."/>
        </authorList>
    </citation>
    <scope>NUCLEOTIDE SEQUENCE [LARGE SCALE GENOMIC DNA]</scope>
</reference>
<evidence type="ECO:0000259" key="1">
    <source>
        <dbReference type="SMART" id="SM00343"/>
    </source>
</evidence>
<organism evidence="2 3">
    <name type="scientific">Araneus ventricosus</name>
    <name type="common">Orbweaver spider</name>
    <name type="synonym">Epeira ventricosa</name>
    <dbReference type="NCBI Taxonomy" id="182803"/>
    <lineage>
        <taxon>Eukaryota</taxon>
        <taxon>Metazoa</taxon>
        <taxon>Ecdysozoa</taxon>
        <taxon>Arthropoda</taxon>
        <taxon>Chelicerata</taxon>
        <taxon>Arachnida</taxon>
        <taxon>Araneae</taxon>
        <taxon>Araneomorphae</taxon>
        <taxon>Entelegynae</taxon>
        <taxon>Araneoidea</taxon>
        <taxon>Araneidae</taxon>
        <taxon>Araneus</taxon>
    </lineage>
</organism>
<dbReference type="InterPro" id="IPR006579">
    <property type="entry name" value="Pre_C2HC_dom"/>
</dbReference>
<dbReference type="GO" id="GO:0003676">
    <property type="term" value="F:nucleic acid binding"/>
    <property type="evidence" value="ECO:0007669"/>
    <property type="project" value="InterPro"/>
</dbReference>
<dbReference type="InterPro" id="IPR001878">
    <property type="entry name" value="Znf_CCHC"/>
</dbReference>
<dbReference type="SMART" id="SM00343">
    <property type="entry name" value="ZnF_C2HC"/>
    <property type="match status" value="3"/>
</dbReference>
<dbReference type="GO" id="GO:0008270">
    <property type="term" value="F:zinc ion binding"/>
    <property type="evidence" value="ECO:0007669"/>
    <property type="project" value="InterPro"/>
</dbReference>
<dbReference type="EMBL" id="BGPR01015978">
    <property type="protein sequence ID" value="GBN71376.1"/>
    <property type="molecule type" value="Genomic_DNA"/>
</dbReference>
<dbReference type="OrthoDB" id="6434386at2759"/>
<protein>
    <recommendedName>
        <fullName evidence="1">CCHC-type domain-containing protein</fullName>
    </recommendedName>
</protein>
<dbReference type="Proteomes" id="UP000499080">
    <property type="component" value="Unassembled WGS sequence"/>
</dbReference>
<name>A0A4Y2R7G5_ARAVE</name>
<dbReference type="Pfam" id="PF07530">
    <property type="entry name" value="PRE_C2HC"/>
    <property type="match status" value="1"/>
</dbReference>
<dbReference type="AlphaFoldDB" id="A0A4Y2R7G5"/>
<sequence>MATSGSESEEDMRDCANEGIYPNLIIPESHLSIHNQKIEDFIKIFTAGKFTAQLDYDHIPNENVPDAKCQRLQALEIYLRNTAYQLGKIEEFLTSGKAVNRPDIASTIKRHTMIEDLNYLLEKTMGEFDSTPCLINNCMLHEEAKHFVKTKLGSKNSNTNTHQSHKPNEEFKLPTRKRTAKHQLTPEEMEVNYTTPNQFNILEDQADSITVIPTDSSTQPMPVMLRVSNDYNLHLQAVNSAFPNTTSTLAHGYIKIFPEDDKTHKGIIDLLRERNADFYVILPSNERPVKIVIKGIPPHTPITLIKTALENKNFNSHKIVNLSQQRSKKPLPMFLVEVDKNQAEQLFQVRSLLNLKVTIENFKKRPGYTQCWKCNYFHHTSNNCESKARCLKCGKNHRTAECEIKNKIPNPKCINCGKEGHVASWRRCESFPKPKMNNNYFNQFSHQRNVNTFNSNWTVPQKSYANAVNNSNATQNNFNAPPAQQMAPPNARQTESATNINSNAVSDNLNPLDMFQALRDLREIFQAYPEIFQILLNLKNGNTVQEKANILMAGLANP</sequence>
<evidence type="ECO:0000313" key="3">
    <source>
        <dbReference type="Proteomes" id="UP000499080"/>
    </source>
</evidence>
<feature type="domain" description="CCHC-type" evidence="1">
    <location>
        <begin position="389"/>
        <end position="404"/>
    </location>
</feature>
<gene>
    <name evidence="2" type="ORF">AVEN_149351_1</name>
</gene>
<feature type="domain" description="CCHC-type" evidence="1">
    <location>
        <begin position="370"/>
        <end position="386"/>
    </location>
</feature>
<accession>A0A4Y2R7G5</accession>
<comment type="caution">
    <text evidence="2">The sequence shown here is derived from an EMBL/GenBank/DDBJ whole genome shotgun (WGS) entry which is preliminary data.</text>
</comment>
<evidence type="ECO:0000313" key="2">
    <source>
        <dbReference type="EMBL" id="GBN71376.1"/>
    </source>
</evidence>